<dbReference type="SUPFAM" id="SSF69318">
    <property type="entry name" value="Integrin alpha N-terminal domain"/>
    <property type="match status" value="2"/>
</dbReference>
<dbReference type="Pfam" id="PF07593">
    <property type="entry name" value="UnbV_ASPIC"/>
    <property type="match status" value="1"/>
</dbReference>
<dbReference type="EMBL" id="JAMQGP010000001">
    <property type="protein sequence ID" value="MCM2678527.1"/>
    <property type="molecule type" value="Genomic_DNA"/>
</dbReference>
<dbReference type="PANTHER" id="PTHR16026">
    <property type="entry name" value="CARTILAGE ACIDIC PROTEIN 1"/>
    <property type="match status" value="1"/>
</dbReference>
<evidence type="ECO:0000256" key="1">
    <source>
        <dbReference type="ARBA" id="ARBA00022729"/>
    </source>
</evidence>
<proteinExistence type="predicted"/>
<dbReference type="AlphaFoldDB" id="A0AA41W4X5"/>
<dbReference type="Proteomes" id="UP001165393">
    <property type="component" value="Unassembled WGS sequence"/>
</dbReference>
<dbReference type="Pfam" id="PF13517">
    <property type="entry name" value="FG-GAP_3"/>
    <property type="match status" value="2"/>
</dbReference>
<evidence type="ECO:0000259" key="2">
    <source>
        <dbReference type="Pfam" id="PF07593"/>
    </source>
</evidence>
<name>A0AA41W4X5_9GAMM</name>
<gene>
    <name evidence="3" type="ORF">NAF29_02430</name>
</gene>
<dbReference type="RefSeq" id="WP_251259891.1">
    <property type="nucleotide sequence ID" value="NZ_JAMQGP010000001.1"/>
</dbReference>
<accession>A0AA41W4X5</accession>
<keyword evidence="1" id="KW-0732">Signal</keyword>
<dbReference type="InterPro" id="IPR011519">
    <property type="entry name" value="UnbV_ASPIC"/>
</dbReference>
<reference evidence="3 4" key="1">
    <citation type="journal article" date="2013" name="Antonie Van Leeuwenhoek">
        <title>Echinimonas agarilytica gen. nov., sp. nov., a new gammaproteobacterium isolated from the sea urchin Strongylocentrotus intermedius.</title>
        <authorList>
            <person name="Nedashkovskaya O.I."/>
            <person name="Stenkova A.M."/>
            <person name="Zhukova N.V."/>
            <person name="Van Trappen S."/>
            <person name="Lee J.S."/>
            <person name="Kim S.B."/>
        </authorList>
    </citation>
    <scope>NUCLEOTIDE SEQUENCE [LARGE SCALE GENOMIC DNA]</scope>
    <source>
        <strain evidence="3 4">KMM 6351</strain>
    </source>
</reference>
<evidence type="ECO:0000313" key="4">
    <source>
        <dbReference type="Proteomes" id="UP001165393"/>
    </source>
</evidence>
<dbReference type="InterPro" id="IPR013517">
    <property type="entry name" value="FG-GAP"/>
</dbReference>
<protein>
    <submittedName>
        <fullName evidence="3">CRTAC1 family protein</fullName>
    </submittedName>
</protein>
<feature type="domain" description="ASPIC/UnbV" evidence="2">
    <location>
        <begin position="556"/>
        <end position="619"/>
    </location>
</feature>
<organism evidence="3 4">
    <name type="scientific">Echinimonas agarilytica</name>
    <dbReference type="NCBI Taxonomy" id="1215918"/>
    <lineage>
        <taxon>Bacteria</taxon>
        <taxon>Pseudomonadati</taxon>
        <taxon>Pseudomonadota</taxon>
        <taxon>Gammaproteobacteria</taxon>
        <taxon>Alteromonadales</taxon>
        <taxon>Echinimonadaceae</taxon>
        <taxon>Echinimonas</taxon>
    </lineage>
</organism>
<dbReference type="PANTHER" id="PTHR16026:SF0">
    <property type="entry name" value="CARTILAGE ACIDIC PROTEIN 1"/>
    <property type="match status" value="1"/>
</dbReference>
<comment type="caution">
    <text evidence="3">The sequence shown here is derived from an EMBL/GenBank/DDBJ whole genome shotgun (WGS) entry which is preliminary data.</text>
</comment>
<dbReference type="InterPro" id="IPR027039">
    <property type="entry name" value="Crtac1"/>
</dbReference>
<dbReference type="InterPro" id="IPR028994">
    <property type="entry name" value="Integrin_alpha_N"/>
</dbReference>
<evidence type="ECO:0000313" key="3">
    <source>
        <dbReference type="EMBL" id="MCM2678527.1"/>
    </source>
</evidence>
<keyword evidence="4" id="KW-1185">Reference proteome</keyword>
<dbReference type="PROSITE" id="PS51257">
    <property type="entry name" value="PROKAR_LIPOPROTEIN"/>
    <property type="match status" value="1"/>
</dbReference>
<sequence>MEKAVFLIAGLSLVSCSSEAVNSIEPSKPVHIKFAEANQDFAKENKDRRKWDAPVVADLDQDGYSDLIINDHGYGIRVMWNNQGKLAKPYDLIMGDIHGVAVGDIDQDGLLEVIVSRGGGSGSNARNAKIFRAHRDRTFSALAESKTPLALMRGRTLKLFDLDNDGDLDLVNFAFPSKERRGASESYIYGNDGKGNFTVTDMLPPVRSDGQKTKVTDFNNDLVPDLLLYGHGSVKAFEGQGDLTFKPAPPSVLPQGIKHVTGIVEFDYDNDGDFDLFISRGKPFTAGETFYNPETQKWALFTMRGKFDFELKVGDTLAIENLQTPWPHSSFYAGESAYDYTFKGETHSGRNTTLVSSNALGFPDKQYNKGLYIGYIGNEYWKVAGDIFSQATVVLGNVKNAPSYEIDPGMTDMLLENQNGVFVDVSEKVGIDDMDRSSSVTVADIDNNGYQDLIVSHLGTMVFDNPVTIWQNLASEGQARHFKQAQGHQLISSDIGAFGLGIDSFDYDLDGHVDVVIGNERGKWHLFANQANADSVANFLTVELPSSHRQRRITNGAIVKVTACGVTQQRRMGSTGAAYSSSFDRFIHFGLGQCDTAATIDVLWSDGGVSQVQAKQLNRIVAVN</sequence>
<dbReference type="Gene3D" id="2.130.10.130">
    <property type="entry name" value="Integrin alpha, N-terminal"/>
    <property type="match status" value="2"/>
</dbReference>